<organism evidence="11">
    <name type="scientific">freshwater metagenome</name>
    <dbReference type="NCBI Taxonomy" id="449393"/>
    <lineage>
        <taxon>unclassified sequences</taxon>
        <taxon>metagenomes</taxon>
        <taxon>ecological metagenomes</taxon>
    </lineage>
</organism>
<dbReference type="InterPro" id="IPR001872">
    <property type="entry name" value="Peptidase_A8"/>
</dbReference>
<feature type="transmembrane region" description="Helical" evidence="7">
    <location>
        <begin position="56"/>
        <end position="74"/>
    </location>
</feature>
<dbReference type="PANTHER" id="PTHR33695:SF1">
    <property type="entry name" value="LIPOPROTEIN SIGNAL PEPTIDASE"/>
    <property type="match status" value="1"/>
</dbReference>
<evidence type="ECO:0000313" key="10">
    <source>
        <dbReference type="EMBL" id="CAB4868022.1"/>
    </source>
</evidence>
<dbReference type="EMBL" id="CAEZXX010000001">
    <property type="protein sequence ID" value="CAB4691056.1"/>
    <property type="molecule type" value="Genomic_DNA"/>
</dbReference>
<evidence type="ECO:0000256" key="5">
    <source>
        <dbReference type="ARBA" id="ARBA00022989"/>
    </source>
</evidence>
<keyword evidence="2" id="KW-0645">Protease</keyword>
<evidence type="ECO:0000256" key="7">
    <source>
        <dbReference type="SAM" id="Phobius"/>
    </source>
</evidence>
<dbReference type="PANTHER" id="PTHR33695">
    <property type="entry name" value="LIPOPROTEIN SIGNAL PEPTIDASE"/>
    <property type="match status" value="1"/>
</dbReference>
<evidence type="ECO:0000256" key="3">
    <source>
        <dbReference type="ARBA" id="ARBA00022692"/>
    </source>
</evidence>
<dbReference type="GO" id="GO:0006508">
    <property type="term" value="P:proteolysis"/>
    <property type="evidence" value="ECO:0007669"/>
    <property type="project" value="UniProtKB-KW"/>
</dbReference>
<evidence type="ECO:0000256" key="6">
    <source>
        <dbReference type="ARBA" id="ARBA00023136"/>
    </source>
</evidence>
<gene>
    <name evidence="8" type="ORF">UFOPK2602_00006</name>
    <name evidence="9" type="ORF">UFOPK2806_01224</name>
    <name evidence="10" type="ORF">UFOPK3417_00593</name>
    <name evidence="11" type="ORF">UFOPK4306_02145</name>
</gene>
<keyword evidence="4" id="KW-0378">Hydrolase</keyword>
<keyword evidence="1" id="KW-1003">Cell membrane</keyword>
<reference evidence="11" key="1">
    <citation type="submission" date="2020-05" db="EMBL/GenBank/DDBJ databases">
        <authorList>
            <person name="Chiriac C."/>
            <person name="Salcher M."/>
            <person name="Ghai R."/>
            <person name="Kavagutti S V."/>
        </authorList>
    </citation>
    <scope>NUCLEOTIDE SEQUENCE</scope>
</reference>
<dbReference type="PRINTS" id="PR00781">
    <property type="entry name" value="LIPOSIGPTASE"/>
</dbReference>
<dbReference type="GO" id="GO:0016020">
    <property type="term" value="C:membrane"/>
    <property type="evidence" value="ECO:0007669"/>
    <property type="project" value="InterPro"/>
</dbReference>
<evidence type="ECO:0000313" key="9">
    <source>
        <dbReference type="EMBL" id="CAB4754595.1"/>
    </source>
</evidence>
<name>A0A6J7US89_9ZZZZ</name>
<evidence type="ECO:0000256" key="1">
    <source>
        <dbReference type="ARBA" id="ARBA00022475"/>
    </source>
</evidence>
<evidence type="ECO:0000313" key="8">
    <source>
        <dbReference type="EMBL" id="CAB4691056.1"/>
    </source>
</evidence>
<keyword evidence="3 7" id="KW-0812">Transmembrane</keyword>
<feature type="transmembrane region" description="Helical" evidence="7">
    <location>
        <begin position="124"/>
        <end position="147"/>
    </location>
</feature>
<dbReference type="HAMAP" id="MF_00161">
    <property type="entry name" value="LspA"/>
    <property type="match status" value="1"/>
</dbReference>
<keyword evidence="6 7" id="KW-0472">Membrane</keyword>
<keyword evidence="5 7" id="KW-1133">Transmembrane helix</keyword>
<dbReference type="EMBL" id="CAFBLR010000039">
    <property type="protein sequence ID" value="CAB4868022.1"/>
    <property type="molecule type" value="Genomic_DNA"/>
</dbReference>
<accession>A0A6J7US89</accession>
<evidence type="ECO:0000256" key="2">
    <source>
        <dbReference type="ARBA" id="ARBA00022670"/>
    </source>
</evidence>
<dbReference type="AlphaFoldDB" id="A0A6J7US89"/>
<dbReference type="NCBIfam" id="TIGR00077">
    <property type="entry name" value="lspA"/>
    <property type="match status" value="1"/>
</dbReference>
<evidence type="ECO:0000313" key="11">
    <source>
        <dbReference type="EMBL" id="CAB5067686.1"/>
    </source>
</evidence>
<dbReference type="GO" id="GO:0004190">
    <property type="term" value="F:aspartic-type endopeptidase activity"/>
    <property type="evidence" value="ECO:0007669"/>
    <property type="project" value="InterPro"/>
</dbReference>
<proteinExistence type="inferred from homology"/>
<feature type="transmembrane region" description="Helical" evidence="7">
    <location>
        <begin position="86"/>
        <end position="104"/>
    </location>
</feature>
<sequence>MQTLSLIVAAVTLALDEITKSWAVARLSGGRVVHVLGSLQFSLSYNSGMAFGRGQGLGPVIGVVALVVIVYLLIGLRTEGSRLSTIAVGLVMGGAAGNVCDRLFRGSGWFRGSVVDFIDLRWWPVFNVADIGVTVGGLLLVVGSLFLRSDRPAR</sequence>
<dbReference type="EMBL" id="CAFBQP010000109">
    <property type="protein sequence ID" value="CAB5067686.1"/>
    <property type="molecule type" value="Genomic_DNA"/>
</dbReference>
<protein>
    <submittedName>
        <fullName evidence="11">Unannotated protein</fullName>
    </submittedName>
</protein>
<dbReference type="Pfam" id="PF01252">
    <property type="entry name" value="Peptidase_A8"/>
    <property type="match status" value="1"/>
</dbReference>
<evidence type="ECO:0000256" key="4">
    <source>
        <dbReference type="ARBA" id="ARBA00022801"/>
    </source>
</evidence>
<dbReference type="EMBL" id="CAEZYY010000014">
    <property type="protein sequence ID" value="CAB4754595.1"/>
    <property type="molecule type" value="Genomic_DNA"/>
</dbReference>